<accession>A0A8J2XU50</accession>
<keyword evidence="15 24" id="KW-0472">Membrane</keyword>
<keyword evidence="11 24" id="KW-0812">Transmembrane</keyword>
<evidence type="ECO:0000256" key="24">
    <source>
        <dbReference type="SAM" id="Phobius"/>
    </source>
</evidence>
<evidence type="ECO:0000256" key="19">
    <source>
        <dbReference type="ARBA" id="ARBA00031825"/>
    </source>
</evidence>
<reference evidence="25" key="2">
    <citation type="submission" date="2020-09" db="EMBL/GenBank/DDBJ databases">
        <authorList>
            <person name="Sun Q."/>
            <person name="Zhou Y."/>
        </authorList>
    </citation>
    <scope>NUCLEOTIDE SEQUENCE</scope>
    <source>
        <strain evidence="25">CGMCC 1.15448</strain>
    </source>
</reference>
<dbReference type="Proteomes" id="UP000607559">
    <property type="component" value="Unassembled WGS sequence"/>
</dbReference>
<evidence type="ECO:0000313" key="25">
    <source>
        <dbReference type="EMBL" id="GGB09433.1"/>
    </source>
</evidence>
<keyword evidence="16" id="KW-0594">Phospholipid biosynthesis</keyword>
<evidence type="ECO:0000256" key="23">
    <source>
        <dbReference type="ARBA" id="ARBA00033406"/>
    </source>
</evidence>
<gene>
    <name evidence="25" type="ORF">GCM10011511_36200</name>
</gene>
<dbReference type="EMBL" id="BMJC01000004">
    <property type="protein sequence ID" value="GGB09433.1"/>
    <property type="molecule type" value="Genomic_DNA"/>
</dbReference>
<evidence type="ECO:0000256" key="18">
    <source>
        <dbReference type="ARBA" id="ARBA00029893"/>
    </source>
</evidence>
<comment type="caution">
    <text evidence="25">The sequence shown here is derived from an EMBL/GenBank/DDBJ whole genome shotgun (WGS) entry which is preliminary data.</text>
</comment>
<evidence type="ECO:0000256" key="7">
    <source>
        <dbReference type="ARBA" id="ARBA00019373"/>
    </source>
</evidence>
<evidence type="ECO:0000256" key="12">
    <source>
        <dbReference type="ARBA" id="ARBA00022695"/>
    </source>
</evidence>
<evidence type="ECO:0000256" key="10">
    <source>
        <dbReference type="ARBA" id="ARBA00022679"/>
    </source>
</evidence>
<dbReference type="RefSeq" id="WP_188934283.1">
    <property type="nucleotide sequence ID" value="NZ_BMJC01000004.1"/>
</dbReference>
<dbReference type="PANTHER" id="PTHR46382:SF1">
    <property type="entry name" value="PHOSPHATIDATE CYTIDYLYLTRANSFERASE"/>
    <property type="match status" value="1"/>
</dbReference>
<evidence type="ECO:0000256" key="3">
    <source>
        <dbReference type="ARBA" id="ARBA00005119"/>
    </source>
</evidence>
<evidence type="ECO:0000256" key="13">
    <source>
        <dbReference type="ARBA" id="ARBA00022989"/>
    </source>
</evidence>
<evidence type="ECO:0000256" key="9">
    <source>
        <dbReference type="ARBA" id="ARBA00022516"/>
    </source>
</evidence>
<sequence length="296" mass="32518">MALNIPILKTRSLTAAVFVVVMLAGLLWSPWSFLLLFSFIHFGCWVEYEKMMVLIDKDYAGISPLHRYSVIIAGWCLMLYSANGHLQFAGISIHAVGRWGCFGFLCLLVVGEIIQYRTLNIKNIGRSALGLIYISLSLALLTHLRTLFYGSPLPFADRVPVIMIIGSLWINDTMAYIVGSLIGRTPLSATSPKKTWEGTVGGIILAIGVMGALGASLQNSPDWNLFTPIHWMVVAAICAITGTFGDLLESKIKRMAGVKDSGHIMPGHGGFLDRFDSLLVSTPFAWCYLMWVISQA</sequence>
<evidence type="ECO:0000256" key="22">
    <source>
        <dbReference type="ARBA" id="ARBA00032743"/>
    </source>
</evidence>
<proteinExistence type="inferred from homology"/>
<keyword evidence="26" id="KW-1185">Reference proteome</keyword>
<evidence type="ECO:0000313" key="26">
    <source>
        <dbReference type="Proteomes" id="UP000607559"/>
    </source>
</evidence>
<feature type="transmembrane region" description="Helical" evidence="24">
    <location>
        <begin position="161"/>
        <end position="183"/>
    </location>
</feature>
<evidence type="ECO:0000256" key="17">
    <source>
        <dbReference type="ARBA" id="ARBA00023264"/>
    </source>
</evidence>
<keyword evidence="9" id="KW-0444">Lipid biosynthesis</keyword>
<organism evidence="25 26">
    <name type="scientific">Puia dinghuensis</name>
    <dbReference type="NCBI Taxonomy" id="1792502"/>
    <lineage>
        <taxon>Bacteria</taxon>
        <taxon>Pseudomonadati</taxon>
        <taxon>Bacteroidota</taxon>
        <taxon>Chitinophagia</taxon>
        <taxon>Chitinophagales</taxon>
        <taxon>Chitinophagaceae</taxon>
        <taxon>Puia</taxon>
    </lineage>
</organism>
<dbReference type="GO" id="GO:0005886">
    <property type="term" value="C:plasma membrane"/>
    <property type="evidence" value="ECO:0007669"/>
    <property type="project" value="UniProtKB-SubCell"/>
</dbReference>
<dbReference type="GO" id="GO:0016024">
    <property type="term" value="P:CDP-diacylglycerol biosynthetic process"/>
    <property type="evidence" value="ECO:0007669"/>
    <property type="project" value="TreeGrafter"/>
</dbReference>
<evidence type="ECO:0000256" key="16">
    <source>
        <dbReference type="ARBA" id="ARBA00023209"/>
    </source>
</evidence>
<evidence type="ECO:0000256" key="8">
    <source>
        <dbReference type="ARBA" id="ARBA00022475"/>
    </source>
</evidence>
<keyword evidence="17" id="KW-1208">Phospholipid metabolism</keyword>
<evidence type="ECO:0000256" key="1">
    <source>
        <dbReference type="ARBA" id="ARBA00001698"/>
    </source>
</evidence>
<dbReference type="PANTHER" id="PTHR46382">
    <property type="entry name" value="PHOSPHATIDATE CYTIDYLYLTRANSFERASE"/>
    <property type="match status" value="1"/>
</dbReference>
<dbReference type="Pfam" id="PF01148">
    <property type="entry name" value="CTP_transf_1"/>
    <property type="match status" value="1"/>
</dbReference>
<feature type="transmembrane region" description="Helical" evidence="24">
    <location>
        <begin position="88"/>
        <end position="110"/>
    </location>
</feature>
<feature type="transmembrane region" description="Helical" evidence="24">
    <location>
        <begin position="15"/>
        <end position="44"/>
    </location>
</feature>
<evidence type="ECO:0000256" key="4">
    <source>
        <dbReference type="ARBA" id="ARBA00005189"/>
    </source>
</evidence>
<dbReference type="EC" id="2.7.7.41" evidence="6"/>
<evidence type="ECO:0000256" key="6">
    <source>
        <dbReference type="ARBA" id="ARBA00012487"/>
    </source>
</evidence>
<name>A0A8J2XU50_9BACT</name>
<protein>
    <recommendedName>
        <fullName evidence="7">Phosphatidate cytidylyltransferase</fullName>
        <ecNumber evidence="6">2.7.7.41</ecNumber>
    </recommendedName>
    <alternativeName>
        <fullName evidence="20">CDP-DAG synthase</fullName>
    </alternativeName>
    <alternativeName>
        <fullName evidence="22">CDP-DG synthase</fullName>
    </alternativeName>
    <alternativeName>
        <fullName evidence="18">CDP-diacylglycerol synthase</fullName>
    </alternativeName>
    <alternativeName>
        <fullName evidence="21">CDP-diglyceride pyrophosphorylase</fullName>
    </alternativeName>
    <alternativeName>
        <fullName evidence="23">CDP-diglyceride synthase</fullName>
    </alternativeName>
    <alternativeName>
        <fullName evidence="19">CTP:phosphatidate cytidylyltransferase</fullName>
    </alternativeName>
</protein>
<evidence type="ECO:0000256" key="15">
    <source>
        <dbReference type="ARBA" id="ARBA00023136"/>
    </source>
</evidence>
<keyword evidence="14" id="KW-0443">Lipid metabolism</keyword>
<comment type="pathway">
    <text evidence="3">Phospholipid metabolism; CDP-diacylglycerol biosynthesis; CDP-diacylglycerol from sn-glycerol 3-phosphate: step 3/3.</text>
</comment>
<keyword evidence="10" id="KW-0808">Transferase</keyword>
<keyword evidence="12 25" id="KW-0548">Nucleotidyltransferase</keyword>
<feature type="transmembrane region" description="Helical" evidence="24">
    <location>
        <begin position="131"/>
        <end position="149"/>
    </location>
</feature>
<keyword evidence="8" id="KW-1003">Cell membrane</keyword>
<evidence type="ECO:0000256" key="21">
    <source>
        <dbReference type="ARBA" id="ARBA00032396"/>
    </source>
</evidence>
<comment type="subcellular location">
    <subcellularLocation>
        <location evidence="2">Cell membrane</location>
        <topology evidence="2">Multi-pass membrane protein</topology>
    </subcellularLocation>
</comment>
<keyword evidence="13 24" id="KW-1133">Transmembrane helix</keyword>
<feature type="transmembrane region" description="Helical" evidence="24">
    <location>
        <begin position="229"/>
        <end position="248"/>
    </location>
</feature>
<evidence type="ECO:0000256" key="14">
    <source>
        <dbReference type="ARBA" id="ARBA00023098"/>
    </source>
</evidence>
<comment type="similarity">
    <text evidence="5">Belongs to the CDS family.</text>
</comment>
<evidence type="ECO:0000256" key="5">
    <source>
        <dbReference type="ARBA" id="ARBA00010185"/>
    </source>
</evidence>
<dbReference type="GO" id="GO:0004605">
    <property type="term" value="F:phosphatidate cytidylyltransferase activity"/>
    <property type="evidence" value="ECO:0007669"/>
    <property type="project" value="UniProtKB-EC"/>
</dbReference>
<comment type="catalytic activity">
    <reaction evidence="1">
        <text>a 1,2-diacyl-sn-glycero-3-phosphate + CTP + H(+) = a CDP-1,2-diacyl-sn-glycerol + diphosphate</text>
        <dbReference type="Rhea" id="RHEA:16229"/>
        <dbReference type="ChEBI" id="CHEBI:15378"/>
        <dbReference type="ChEBI" id="CHEBI:33019"/>
        <dbReference type="ChEBI" id="CHEBI:37563"/>
        <dbReference type="ChEBI" id="CHEBI:58332"/>
        <dbReference type="ChEBI" id="CHEBI:58608"/>
        <dbReference type="EC" id="2.7.7.41"/>
    </reaction>
</comment>
<evidence type="ECO:0000256" key="20">
    <source>
        <dbReference type="ARBA" id="ARBA00032253"/>
    </source>
</evidence>
<feature type="transmembrane region" description="Helical" evidence="24">
    <location>
        <begin position="195"/>
        <end position="217"/>
    </location>
</feature>
<evidence type="ECO:0000256" key="2">
    <source>
        <dbReference type="ARBA" id="ARBA00004651"/>
    </source>
</evidence>
<dbReference type="AlphaFoldDB" id="A0A8J2XU50"/>
<reference evidence="25" key="1">
    <citation type="journal article" date="2014" name="Int. J. Syst. Evol. Microbiol.">
        <title>Complete genome sequence of Corynebacterium casei LMG S-19264T (=DSM 44701T), isolated from a smear-ripened cheese.</title>
        <authorList>
            <consortium name="US DOE Joint Genome Institute (JGI-PGF)"/>
            <person name="Walter F."/>
            <person name="Albersmeier A."/>
            <person name="Kalinowski J."/>
            <person name="Ruckert C."/>
        </authorList>
    </citation>
    <scope>NUCLEOTIDE SEQUENCE</scope>
    <source>
        <strain evidence="25">CGMCC 1.15448</strain>
    </source>
</reference>
<comment type="pathway">
    <text evidence="4">Lipid metabolism.</text>
</comment>
<evidence type="ECO:0000256" key="11">
    <source>
        <dbReference type="ARBA" id="ARBA00022692"/>
    </source>
</evidence>